<evidence type="ECO:0000256" key="1">
    <source>
        <dbReference type="ARBA" id="ARBA00004398"/>
    </source>
</evidence>
<name>A0AB34GFU5_ESCRO</name>
<comment type="function">
    <text evidence="5">As part of the exocyst, may play a role in regulated exocytosis of insulin granules.</text>
</comment>
<comment type="subcellular location">
    <subcellularLocation>
        <location evidence="1">Cytoplasmic vesicle</location>
        <location evidence="1">Secretory vesicle</location>
    </subcellularLocation>
</comment>
<comment type="similarity">
    <text evidence="2">Belongs to the SEC6 family.</text>
</comment>
<dbReference type="GO" id="GO:0000149">
    <property type="term" value="F:SNARE binding"/>
    <property type="evidence" value="ECO:0007669"/>
    <property type="project" value="TreeGrafter"/>
</dbReference>
<reference evidence="9 10" key="1">
    <citation type="submission" date="2022-11" db="EMBL/GenBank/DDBJ databases">
        <title>Whole genome sequence of Eschrichtius robustus ER-17-0199.</title>
        <authorList>
            <person name="Bruniche-Olsen A."/>
            <person name="Black A.N."/>
            <person name="Fields C.J."/>
            <person name="Walden K."/>
            <person name="Dewoody J.A."/>
        </authorList>
    </citation>
    <scope>NUCLEOTIDE SEQUENCE [LARGE SCALE GENOMIC DNA]</scope>
    <source>
        <strain evidence="9">ER-17-0199</strain>
        <tissue evidence="9">Blubber</tissue>
    </source>
</reference>
<evidence type="ECO:0000256" key="4">
    <source>
        <dbReference type="ARBA" id="ARBA00023329"/>
    </source>
</evidence>
<organism evidence="9 10">
    <name type="scientific">Eschrichtius robustus</name>
    <name type="common">California gray whale</name>
    <name type="synonym">Eschrichtius gibbosus</name>
    <dbReference type="NCBI Taxonomy" id="9764"/>
    <lineage>
        <taxon>Eukaryota</taxon>
        <taxon>Metazoa</taxon>
        <taxon>Chordata</taxon>
        <taxon>Craniata</taxon>
        <taxon>Vertebrata</taxon>
        <taxon>Euteleostomi</taxon>
        <taxon>Mammalia</taxon>
        <taxon>Eutheria</taxon>
        <taxon>Laurasiatheria</taxon>
        <taxon>Artiodactyla</taxon>
        <taxon>Whippomorpha</taxon>
        <taxon>Cetacea</taxon>
        <taxon>Mysticeti</taxon>
        <taxon>Eschrichtiidae</taxon>
        <taxon>Eschrichtius</taxon>
    </lineage>
</organism>
<dbReference type="PANTHER" id="PTHR21292:SF12">
    <property type="entry name" value="EXOCYST COMPLEX COMPONENT 3-LIKE PROTEIN"/>
    <property type="match status" value="1"/>
</dbReference>
<evidence type="ECO:0000313" key="9">
    <source>
        <dbReference type="EMBL" id="KAJ8777937.1"/>
    </source>
</evidence>
<dbReference type="InterPro" id="IPR010326">
    <property type="entry name" value="EXOC3/Sec6"/>
</dbReference>
<protein>
    <recommendedName>
        <fullName evidence="7">Exocyst complex component 3-like protein</fullName>
    </recommendedName>
</protein>
<evidence type="ECO:0000256" key="3">
    <source>
        <dbReference type="ARBA" id="ARBA00022483"/>
    </source>
</evidence>
<evidence type="ECO:0000256" key="8">
    <source>
        <dbReference type="SAM" id="MobiDB-lite"/>
    </source>
</evidence>
<evidence type="ECO:0000256" key="6">
    <source>
        <dbReference type="ARBA" id="ARBA00065845"/>
    </source>
</evidence>
<comment type="subunit">
    <text evidence="6">Interacts with EXOC2, EXOC4 and EXOC5; may be part of the exocyst.</text>
</comment>
<dbReference type="GO" id="GO:0006887">
    <property type="term" value="P:exocytosis"/>
    <property type="evidence" value="ECO:0007669"/>
    <property type="project" value="UniProtKB-KW"/>
</dbReference>
<gene>
    <name evidence="9" type="ORF">J1605_014042</name>
</gene>
<accession>A0AB34GFU5</accession>
<feature type="region of interest" description="Disordered" evidence="8">
    <location>
        <begin position="90"/>
        <end position="109"/>
    </location>
</feature>
<dbReference type="Proteomes" id="UP001159641">
    <property type="component" value="Unassembled WGS sequence"/>
</dbReference>
<dbReference type="InterPro" id="IPR042532">
    <property type="entry name" value="EXOC3/Sec6_C"/>
</dbReference>
<sequence>MSQWWEYPALPRGPGERAILKAKAICGGGRTGRLAKPGEFHIRLSSATQSRSGVQWRPMPTLFHLHLRGKTEKPGRQRCLRFLPITPTSLSFPEGAGQEPSSSFSAGPRRSLQLRGAPTLRALTWTFAPTPTSAPAPPAMDSAARDKMQPALPPGPEWPEQERAEQLARGAALKWASGIFYRPEQLARLGQYRSREVQRTCSLEARIKVGIRQEAGVLRAGCRTGQASLAASLPQSVVQSYLEGVKTGVRQLAWALEAVQGAREALGQAHALLQGMAEAAQTLEPLREQVVQHKQLQAMSQLLPRLRAVPAALAHTQTLIDAQRLLEAYVSLRELEQLQEETWAPLGGLELPVFEGLGPLAEALGQAVEAAAGAAGRLAREDPALLVAAMRVAEVDAGRTTSLEQAARDWRQRCLRALQEGLERIHFGTPLQPGPGALAEWLEALRVALPAELAAAEALVAPCCPPHYNVVRLWAHTLHSGLRRCLQQLLEGPQLEAADAFTLLHWALHVYLGPEMMGSLELGPEADVSDLEPLLTLENIEQLETIFVAKVQASVAQWLQKALDGDVAEWGREQEPDTDPSGFYHSPMPAIVLQILDENVRVTRMVSESLQRRVHGMALSELSAFLRSFSDALIRFSRDHLRGEATAPHYVPYLLATLNHQSALSSSVSVLQPDWVAPGALAPVEAALDELQRRICRLVLEALLAELQPLFAALPSRRWLSSPELLDDVCERTASFCQDFRHVRDPAVQLLLAEAERTVVLQYLRALMQGRLVCRGADERTQAAERLRHDAAQLRELFLGLGLEESVQCAPVLLALRELLNLRDPTLLGLEVAGLRQQFPDVSEDHVSALLDLRGDVSREQRLAALSSLQAGPQPSPPAGGRALFSLVPAPAPPLSSCLPSGSCA</sequence>
<feature type="region of interest" description="Disordered" evidence="8">
    <location>
        <begin position="128"/>
        <end position="149"/>
    </location>
</feature>
<dbReference type="Gene3D" id="1.10.357.50">
    <property type="match status" value="1"/>
</dbReference>
<dbReference type="GO" id="GO:0051601">
    <property type="term" value="P:exocyst localization"/>
    <property type="evidence" value="ECO:0007669"/>
    <property type="project" value="TreeGrafter"/>
</dbReference>
<dbReference type="PANTHER" id="PTHR21292">
    <property type="entry name" value="EXOCYST COMPLEX COMPONENT SEC6-RELATED"/>
    <property type="match status" value="1"/>
</dbReference>
<evidence type="ECO:0000313" key="10">
    <source>
        <dbReference type="Proteomes" id="UP001159641"/>
    </source>
</evidence>
<evidence type="ECO:0000256" key="2">
    <source>
        <dbReference type="ARBA" id="ARBA00009447"/>
    </source>
</evidence>
<dbReference type="AlphaFoldDB" id="A0AB34GFU5"/>
<keyword evidence="10" id="KW-1185">Reference proteome</keyword>
<dbReference type="FunFam" id="1.10.357.50:FF:000009">
    <property type="entry name" value="Exocyst complex component 3-like 1"/>
    <property type="match status" value="1"/>
</dbReference>
<dbReference type="GO" id="GO:0030133">
    <property type="term" value="C:transport vesicle"/>
    <property type="evidence" value="ECO:0007669"/>
    <property type="project" value="UniProtKB-SubCell"/>
</dbReference>
<comment type="caution">
    <text evidence="9">The sequence shown here is derived from an EMBL/GenBank/DDBJ whole genome shotgun (WGS) entry which is preliminary data.</text>
</comment>
<dbReference type="GO" id="GO:0000145">
    <property type="term" value="C:exocyst"/>
    <property type="evidence" value="ECO:0007669"/>
    <property type="project" value="InterPro"/>
</dbReference>
<evidence type="ECO:0000256" key="7">
    <source>
        <dbReference type="ARBA" id="ARBA00070834"/>
    </source>
</evidence>
<keyword evidence="4" id="KW-0968">Cytoplasmic vesicle</keyword>
<evidence type="ECO:0000256" key="5">
    <source>
        <dbReference type="ARBA" id="ARBA00057986"/>
    </source>
</evidence>
<proteinExistence type="inferred from homology"/>
<dbReference type="Pfam" id="PF06046">
    <property type="entry name" value="Sec6"/>
    <property type="match status" value="1"/>
</dbReference>
<dbReference type="EMBL" id="JAIQCJ010002278">
    <property type="protein sequence ID" value="KAJ8777937.1"/>
    <property type="molecule type" value="Genomic_DNA"/>
</dbReference>
<dbReference type="FunFam" id="1.10.357.70:FF:000001">
    <property type="entry name" value="Exocyst complex component 3"/>
    <property type="match status" value="1"/>
</dbReference>
<dbReference type="Gene3D" id="1.10.357.70">
    <property type="entry name" value="Exocyst complex component Sec6, C-terminal domain"/>
    <property type="match status" value="1"/>
</dbReference>
<keyword evidence="3" id="KW-0268">Exocytosis</keyword>